<dbReference type="eggNOG" id="ENOG502QRZ6">
    <property type="taxonomic scope" value="Eukaryota"/>
</dbReference>
<dbReference type="InterPro" id="IPR028994">
    <property type="entry name" value="Integrin_alpha_N"/>
</dbReference>
<feature type="compositionally biased region" description="Basic and acidic residues" evidence="5">
    <location>
        <begin position="134"/>
        <end position="146"/>
    </location>
</feature>
<dbReference type="InterPro" id="IPR056376">
    <property type="entry name" value="DEX1_C"/>
</dbReference>
<keyword evidence="2" id="KW-0812">Transmembrane</keyword>
<proteinExistence type="predicted"/>
<evidence type="ECO:0000313" key="8">
    <source>
        <dbReference type="Proteomes" id="UP000001514"/>
    </source>
</evidence>
<comment type="subcellular location">
    <subcellularLocation>
        <location evidence="1">Membrane</location>
        <topology evidence="1">Single-pass membrane protein</topology>
    </subcellularLocation>
</comment>
<name>D8T2G3_SELML</name>
<accession>D8T2G3</accession>
<dbReference type="KEGG" id="smo:SELMODRAFT_451591"/>
<dbReference type="PANTHER" id="PTHR21419:SF23">
    <property type="entry name" value="PROTEIN DEFECTIVE IN EXINE FORMATION 1"/>
    <property type="match status" value="1"/>
</dbReference>
<evidence type="ECO:0000259" key="6">
    <source>
        <dbReference type="Pfam" id="PF23722"/>
    </source>
</evidence>
<dbReference type="Pfam" id="PF23722">
    <property type="entry name" value="Beta-sand_DEX1"/>
    <property type="match status" value="1"/>
</dbReference>
<dbReference type="SUPFAM" id="SSF69318">
    <property type="entry name" value="Integrin alpha N-terminal domain"/>
    <property type="match status" value="1"/>
</dbReference>
<keyword evidence="4" id="KW-0472">Membrane</keyword>
<dbReference type="Proteomes" id="UP000001514">
    <property type="component" value="Unassembled WGS sequence"/>
</dbReference>
<feature type="domain" description="DEX1 C-terminal" evidence="6">
    <location>
        <begin position="591"/>
        <end position="685"/>
    </location>
</feature>
<evidence type="ECO:0000256" key="4">
    <source>
        <dbReference type="ARBA" id="ARBA00023136"/>
    </source>
</evidence>
<dbReference type="PANTHER" id="PTHR21419">
    <property type="match status" value="1"/>
</dbReference>
<dbReference type="InterPro" id="IPR015943">
    <property type="entry name" value="WD40/YVTN_repeat-like_dom_sf"/>
</dbReference>
<dbReference type="OMA" id="ECFACES"/>
<evidence type="ECO:0000256" key="5">
    <source>
        <dbReference type="SAM" id="MobiDB-lite"/>
    </source>
</evidence>
<feature type="region of interest" description="Disordered" evidence="5">
    <location>
        <begin position="134"/>
        <end position="189"/>
    </location>
</feature>
<dbReference type="InterPro" id="IPR045232">
    <property type="entry name" value="FAM234"/>
</dbReference>
<evidence type="ECO:0000256" key="2">
    <source>
        <dbReference type="ARBA" id="ARBA00022692"/>
    </source>
</evidence>
<dbReference type="AlphaFoldDB" id="D8T2G3"/>
<dbReference type="Gramene" id="EFJ09260">
    <property type="protein sequence ID" value="EFJ09260"/>
    <property type="gene ID" value="SELMODRAFT_451591"/>
</dbReference>
<reference evidence="7 8" key="1">
    <citation type="journal article" date="2011" name="Science">
        <title>The Selaginella genome identifies genetic changes associated with the evolution of vascular plants.</title>
        <authorList>
            <person name="Banks J.A."/>
            <person name="Nishiyama T."/>
            <person name="Hasebe M."/>
            <person name="Bowman J.L."/>
            <person name="Gribskov M."/>
            <person name="dePamphilis C."/>
            <person name="Albert V.A."/>
            <person name="Aono N."/>
            <person name="Aoyama T."/>
            <person name="Ambrose B.A."/>
            <person name="Ashton N.W."/>
            <person name="Axtell M.J."/>
            <person name="Barker E."/>
            <person name="Barker M.S."/>
            <person name="Bennetzen J.L."/>
            <person name="Bonawitz N.D."/>
            <person name="Chapple C."/>
            <person name="Cheng C."/>
            <person name="Correa L.G."/>
            <person name="Dacre M."/>
            <person name="DeBarry J."/>
            <person name="Dreyer I."/>
            <person name="Elias M."/>
            <person name="Engstrom E.M."/>
            <person name="Estelle M."/>
            <person name="Feng L."/>
            <person name="Finet C."/>
            <person name="Floyd S.K."/>
            <person name="Frommer W.B."/>
            <person name="Fujita T."/>
            <person name="Gramzow L."/>
            <person name="Gutensohn M."/>
            <person name="Harholt J."/>
            <person name="Hattori M."/>
            <person name="Heyl A."/>
            <person name="Hirai T."/>
            <person name="Hiwatashi Y."/>
            <person name="Ishikawa M."/>
            <person name="Iwata M."/>
            <person name="Karol K.G."/>
            <person name="Koehler B."/>
            <person name="Kolukisaoglu U."/>
            <person name="Kubo M."/>
            <person name="Kurata T."/>
            <person name="Lalonde S."/>
            <person name="Li K."/>
            <person name="Li Y."/>
            <person name="Litt A."/>
            <person name="Lyons E."/>
            <person name="Manning G."/>
            <person name="Maruyama T."/>
            <person name="Michael T.P."/>
            <person name="Mikami K."/>
            <person name="Miyazaki S."/>
            <person name="Morinaga S."/>
            <person name="Murata T."/>
            <person name="Mueller-Roeber B."/>
            <person name="Nelson D.R."/>
            <person name="Obara M."/>
            <person name="Oguri Y."/>
            <person name="Olmstead R.G."/>
            <person name="Onodera N."/>
            <person name="Petersen B.L."/>
            <person name="Pils B."/>
            <person name="Prigge M."/>
            <person name="Rensing S.A."/>
            <person name="Riano-Pachon D.M."/>
            <person name="Roberts A.W."/>
            <person name="Sato Y."/>
            <person name="Scheller H.V."/>
            <person name="Schulz B."/>
            <person name="Schulz C."/>
            <person name="Shakirov E.V."/>
            <person name="Shibagaki N."/>
            <person name="Shinohara N."/>
            <person name="Shippen D.E."/>
            <person name="Soerensen I."/>
            <person name="Sotooka R."/>
            <person name="Sugimoto N."/>
            <person name="Sugita M."/>
            <person name="Sumikawa N."/>
            <person name="Tanurdzic M."/>
            <person name="Theissen G."/>
            <person name="Ulvskov P."/>
            <person name="Wakazuki S."/>
            <person name="Weng J.K."/>
            <person name="Willats W.W."/>
            <person name="Wipf D."/>
            <person name="Wolf P.G."/>
            <person name="Yang L."/>
            <person name="Zimmer A.D."/>
            <person name="Zhu Q."/>
            <person name="Mitros T."/>
            <person name="Hellsten U."/>
            <person name="Loque D."/>
            <person name="Otillar R."/>
            <person name="Salamov A."/>
            <person name="Schmutz J."/>
            <person name="Shapiro H."/>
            <person name="Lindquist E."/>
            <person name="Lucas S."/>
            <person name="Rokhsar D."/>
            <person name="Grigoriev I.V."/>
        </authorList>
    </citation>
    <scope>NUCLEOTIDE SEQUENCE [LARGE SCALE GENOMIC DNA]</scope>
</reference>
<dbReference type="GO" id="GO:0016020">
    <property type="term" value="C:membrane"/>
    <property type="evidence" value="ECO:0007669"/>
    <property type="project" value="UniProtKB-SubCell"/>
</dbReference>
<dbReference type="InParanoid" id="D8T2G3"/>
<dbReference type="EMBL" id="GL377665">
    <property type="protein sequence ID" value="EFJ09260.1"/>
    <property type="molecule type" value="Genomic_DNA"/>
</dbReference>
<organism evidence="8">
    <name type="scientific">Selaginella moellendorffii</name>
    <name type="common">Spikemoss</name>
    <dbReference type="NCBI Taxonomy" id="88036"/>
    <lineage>
        <taxon>Eukaryota</taxon>
        <taxon>Viridiplantae</taxon>
        <taxon>Streptophyta</taxon>
        <taxon>Embryophyta</taxon>
        <taxon>Tracheophyta</taxon>
        <taxon>Lycopodiopsida</taxon>
        <taxon>Selaginellales</taxon>
        <taxon>Selaginellaceae</taxon>
        <taxon>Selaginella</taxon>
    </lineage>
</organism>
<sequence length="851" mass="93729">MKKLLRTRSVPGVGNCDGRRRYIFSSTNSRHQWFFECFACESFANLYRDGKLDVVVLDVLEGADGEKLSGWPAFHQAIVHSSPLIYDIDKDRYKEILLGEVLIFRSSGFSSDDKFVVPKLRVGKDWYVGLDPDHDDRSHPDVHDDGLASSVPIPDRNMNMSTTEHSESASHVANSSETAQINASADSSVNVSKPVEVNVSSTGNVSVTRKVVDDTEEPGTGFNMAAASLNESRSSISAVRKLLDWTVIGPEVRAFDDAFLDRGDDDLSDDEMSRWPLDDKEEEFDEYFIDEAVDVANKPVEADTGYVSSVGERTVTEEGVLEEAAASFDVFRDHGNDGLSDERRTCACFRAGQGCRHWKICFWGDCCVQHGYKTSQVETHLDLSTDSVSFRAYIPTVVDLDGEGYLSILVGTSFGFVYALHYNGSVRANFPLQMGEIHAQVVAADVNDDGKVEILTADTRGNVAAWAPTGKLLWEVHLKSLVAQAPTVGDVNGDGSSNIVVPTASGNIYVLRGSDGSYVPPFPFRTHGRVMSSVLLLDFGSSEDTVQTGGLTMVTTSFDGYLYMIDGKSGCADTIDIGEKSNVSSRYNREGIYALPSSRAFRDEAGSRFWVIFKIVDQHSLQGPYNVTVTLLVPGNFQGPRQTRQSQIYDQPGVQKLQLPCASSRSTGTVRLEMVDKNGFYFAGSVFPHVSYALLSSSQVESMVGFTVFHCRNCELSSQLAQQGIEGEKKKDVLDALHSASDDDPVLVFFWNQDALDQTGVANAKQVLLTALRGVVPTVTRSVHFPDEVFNLEHLNDFYTMRDEVIMRRVWARGDVPGAPPIFNRPIIARTLLITDTKKKIPTFSDVGLFT</sequence>
<evidence type="ECO:0000256" key="1">
    <source>
        <dbReference type="ARBA" id="ARBA00004167"/>
    </source>
</evidence>
<evidence type="ECO:0000256" key="3">
    <source>
        <dbReference type="ARBA" id="ARBA00022989"/>
    </source>
</evidence>
<gene>
    <name evidence="7" type="primary">DEX1B-1</name>
    <name evidence="7" type="ORF">SELMODRAFT_451591</name>
</gene>
<feature type="compositionally biased region" description="Polar residues" evidence="5">
    <location>
        <begin position="158"/>
        <end position="189"/>
    </location>
</feature>
<dbReference type="HOGENOM" id="CLU_007690_0_0_1"/>
<dbReference type="Gene3D" id="2.130.10.10">
    <property type="entry name" value="YVTN repeat-like/Quinoprotein amine dehydrogenase"/>
    <property type="match status" value="1"/>
</dbReference>
<keyword evidence="8" id="KW-1185">Reference proteome</keyword>
<dbReference type="STRING" id="88036.D8T2G3"/>
<evidence type="ECO:0000313" key="7">
    <source>
        <dbReference type="EMBL" id="EFJ09260.1"/>
    </source>
</evidence>
<protein>
    <submittedName>
        <fullName evidence="7">Uncharacterized protein DEX1B-1</fullName>
    </submittedName>
</protein>
<keyword evidence="3" id="KW-1133">Transmembrane helix</keyword>